<sequence>MDLPSLLPDDVLADVLRRLAPRWLAACRSVCTAWRDAVDARGLLLRADLDLLPLKLAGILINFGGLSITDFFSRPSTDPSISGKHNDYLPEASGERSWSYVVDHCNGLFLLPNGWNQSEWPPSLYVLDVYSSLTGQWEKRSFVREGEAAGTIGDMRLSLSDDKYRIVERPVDTKVSTFIYLGKSALGVYGACFYQRFRLRVWLLSEMCDQMEWVLKHEVDLYEWLLKLQLSNQLPEGWYHFELRPRGPWTLQDLHHYHYYPSDEEDNAETPTEDEVEWNSDASDDKELQRRSDNDHSVLGTYYNDTVKILGFHPFKEIVFLHESKRRGLAYHWRISKFEDLGNLYPTSWCWVDINNQNIESSFPYTPCWI</sequence>
<gene>
    <name evidence="4" type="ORF">EJB05_00004</name>
    <name evidence="3" type="ORF">EJB05_50196</name>
</gene>
<dbReference type="Gramene" id="TVU48733">
    <property type="protein sequence ID" value="TVU48733"/>
    <property type="gene ID" value="EJB05_00004"/>
</dbReference>
<dbReference type="EMBL" id="RWGY01000002">
    <property type="protein sequence ID" value="TVU48733.1"/>
    <property type="molecule type" value="Genomic_DNA"/>
</dbReference>
<feature type="domain" description="F-box" evidence="2">
    <location>
        <begin position="7"/>
        <end position="47"/>
    </location>
</feature>
<keyword evidence="5" id="KW-1185">Reference proteome</keyword>
<dbReference type="Gene3D" id="1.20.1280.50">
    <property type="match status" value="1"/>
</dbReference>
<evidence type="ECO:0000313" key="3">
    <source>
        <dbReference type="EMBL" id="TVU04249.1"/>
    </source>
</evidence>
<reference evidence="4 5" key="1">
    <citation type="journal article" date="2019" name="Sci. Rep.">
        <title>A high-quality genome of Eragrostis curvula grass provides insights into Poaceae evolution and supports new strategies to enhance forage quality.</title>
        <authorList>
            <person name="Carballo J."/>
            <person name="Santos B.A.C.M."/>
            <person name="Zappacosta D."/>
            <person name="Garbus I."/>
            <person name="Selva J.P."/>
            <person name="Gallo C.A."/>
            <person name="Diaz A."/>
            <person name="Albertini E."/>
            <person name="Caccamo M."/>
            <person name="Echenique V."/>
        </authorList>
    </citation>
    <scope>NUCLEOTIDE SEQUENCE [LARGE SCALE GENOMIC DNA]</scope>
    <source>
        <strain evidence="5">cv. Victoria</strain>
        <tissue evidence="4">Leaf</tissue>
    </source>
</reference>
<feature type="compositionally biased region" description="Acidic residues" evidence="1">
    <location>
        <begin position="262"/>
        <end position="282"/>
    </location>
</feature>
<organism evidence="4 5">
    <name type="scientific">Eragrostis curvula</name>
    <name type="common">weeping love grass</name>
    <dbReference type="NCBI Taxonomy" id="38414"/>
    <lineage>
        <taxon>Eukaryota</taxon>
        <taxon>Viridiplantae</taxon>
        <taxon>Streptophyta</taxon>
        <taxon>Embryophyta</taxon>
        <taxon>Tracheophyta</taxon>
        <taxon>Spermatophyta</taxon>
        <taxon>Magnoliopsida</taxon>
        <taxon>Liliopsida</taxon>
        <taxon>Poales</taxon>
        <taxon>Poaceae</taxon>
        <taxon>PACMAD clade</taxon>
        <taxon>Chloridoideae</taxon>
        <taxon>Eragrostideae</taxon>
        <taxon>Eragrostidinae</taxon>
        <taxon>Eragrostis</taxon>
    </lineage>
</organism>
<evidence type="ECO:0000313" key="4">
    <source>
        <dbReference type="EMBL" id="TVU48733.1"/>
    </source>
</evidence>
<comment type="caution">
    <text evidence="4">The sequence shown here is derived from an EMBL/GenBank/DDBJ whole genome shotgun (WGS) entry which is preliminary data.</text>
</comment>
<dbReference type="Pfam" id="PF12937">
    <property type="entry name" value="F-box-like"/>
    <property type="match status" value="1"/>
</dbReference>
<feature type="non-terminal residue" evidence="4">
    <location>
        <position position="1"/>
    </location>
</feature>
<proteinExistence type="predicted"/>
<evidence type="ECO:0000313" key="5">
    <source>
        <dbReference type="Proteomes" id="UP000324897"/>
    </source>
</evidence>
<evidence type="ECO:0000259" key="2">
    <source>
        <dbReference type="SMART" id="SM00256"/>
    </source>
</evidence>
<protein>
    <recommendedName>
        <fullName evidence="2">F-box domain-containing protein</fullName>
    </recommendedName>
</protein>
<dbReference type="SMART" id="SM00256">
    <property type="entry name" value="FBOX"/>
    <property type="match status" value="1"/>
</dbReference>
<feature type="region of interest" description="Disordered" evidence="1">
    <location>
        <begin position="262"/>
        <end position="291"/>
    </location>
</feature>
<evidence type="ECO:0000256" key="1">
    <source>
        <dbReference type="SAM" id="MobiDB-lite"/>
    </source>
</evidence>
<dbReference type="OrthoDB" id="605328at2759"/>
<dbReference type="Proteomes" id="UP000324897">
    <property type="component" value="Chromosome 6"/>
</dbReference>
<dbReference type="AlphaFoldDB" id="A0A5J9WKW1"/>
<name>A0A5J9WKW1_9POAL</name>
<dbReference type="InterPro" id="IPR001810">
    <property type="entry name" value="F-box_dom"/>
</dbReference>
<dbReference type="EMBL" id="RWGY01000085">
    <property type="protein sequence ID" value="TVU04249.1"/>
    <property type="molecule type" value="Genomic_DNA"/>
</dbReference>
<dbReference type="InterPro" id="IPR036047">
    <property type="entry name" value="F-box-like_dom_sf"/>
</dbReference>
<dbReference type="Gramene" id="TVU04249">
    <property type="protein sequence ID" value="TVU04249"/>
    <property type="gene ID" value="EJB05_50196"/>
</dbReference>
<dbReference type="SUPFAM" id="SSF81383">
    <property type="entry name" value="F-box domain"/>
    <property type="match status" value="1"/>
</dbReference>
<accession>A0A5J9WKW1</accession>
<dbReference type="PANTHER" id="PTHR34591">
    <property type="entry name" value="OS03G0653100 PROTEIN-RELATED"/>
    <property type="match status" value="1"/>
</dbReference>